<sequence length="120" mass="12575">MCLLRLRPECGTRPTLYHNKPGRSTQRHNSGAGRRIVLRLIYGAFGHVFGVSGSLIEAICLAAVMCAQSMWNQSAGGSLLGLEPGVEPGSAVVWSVAGPSLICPPPLSPVESREPGGHTA</sequence>
<protein>
    <submittedName>
        <fullName evidence="1">Uncharacterized protein</fullName>
    </submittedName>
</protein>
<evidence type="ECO:0000313" key="1">
    <source>
        <dbReference type="EMBL" id="CAL1584032.1"/>
    </source>
</evidence>
<reference evidence="1 2" key="1">
    <citation type="submission" date="2024-04" db="EMBL/GenBank/DDBJ databases">
        <authorList>
            <person name="Waldvogel A.-M."/>
            <person name="Schoenle A."/>
        </authorList>
    </citation>
    <scope>NUCLEOTIDE SEQUENCE [LARGE SCALE GENOMIC DNA]</scope>
</reference>
<gene>
    <name evidence="1" type="ORF">KC01_LOCUS14426</name>
</gene>
<keyword evidence="2" id="KW-1185">Reference proteome</keyword>
<accession>A0AAV2K7C9</accession>
<dbReference type="EMBL" id="OZ035838">
    <property type="protein sequence ID" value="CAL1584032.1"/>
    <property type="molecule type" value="Genomic_DNA"/>
</dbReference>
<dbReference type="Proteomes" id="UP001497482">
    <property type="component" value="Chromosome 16"/>
</dbReference>
<name>A0AAV2K7C9_KNICA</name>
<evidence type="ECO:0000313" key="2">
    <source>
        <dbReference type="Proteomes" id="UP001497482"/>
    </source>
</evidence>
<proteinExistence type="predicted"/>
<dbReference type="AlphaFoldDB" id="A0AAV2K7C9"/>
<organism evidence="1 2">
    <name type="scientific">Knipowitschia caucasica</name>
    <name type="common">Caucasian dwarf goby</name>
    <name type="synonym">Pomatoschistus caucasicus</name>
    <dbReference type="NCBI Taxonomy" id="637954"/>
    <lineage>
        <taxon>Eukaryota</taxon>
        <taxon>Metazoa</taxon>
        <taxon>Chordata</taxon>
        <taxon>Craniata</taxon>
        <taxon>Vertebrata</taxon>
        <taxon>Euteleostomi</taxon>
        <taxon>Actinopterygii</taxon>
        <taxon>Neopterygii</taxon>
        <taxon>Teleostei</taxon>
        <taxon>Neoteleostei</taxon>
        <taxon>Acanthomorphata</taxon>
        <taxon>Gobiaria</taxon>
        <taxon>Gobiiformes</taxon>
        <taxon>Gobioidei</taxon>
        <taxon>Gobiidae</taxon>
        <taxon>Gobiinae</taxon>
        <taxon>Knipowitschia</taxon>
    </lineage>
</organism>